<sequence>MRSRKRFENLDGVSTIKSFRDLRNWQRERRGKKPDMSYAVPQAEKKEAEYLHANRKETTLTWIGHSTFLIQYGGLNLVTDPVWAERMGFAKRLSEPGLRMDELPPIDVVLLSHAHYDHLHLPSLRALPGNPLLLVPEGLSGMLKRKGFPKVEEVPWWQSVTVQGVAFDMVPAQHWTRRTPWDTNTSHWGGWIVRDATGDNPSIYFAGDSGYFRGFKAIGEAYSIDIALLPIGAYDPEWFMQTSHMTPEEAVQTYLDVGASQFIPMHYGAYRLADDMPGEAIRRLTAEWERLKLDAQALELMKLGETLRAKSRVGAR</sequence>
<dbReference type="RefSeq" id="WP_204604056.1">
    <property type="nucleotide sequence ID" value="NZ_JBHSED010000011.1"/>
</dbReference>
<evidence type="ECO:0000256" key="3">
    <source>
        <dbReference type="ARBA" id="ARBA00048505"/>
    </source>
</evidence>
<evidence type="ECO:0000256" key="1">
    <source>
        <dbReference type="ARBA" id="ARBA00034221"/>
    </source>
</evidence>
<evidence type="ECO:0000256" key="2">
    <source>
        <dbReference type="ARBA" id="ARBA00034301"/>
    </source>
</evidence>
<proteinExistence type="predicted"/>
<dbReference type="PANTHER" id="PTHR15032">
    <property type="entry name" value="N-ACYL-PHOSPHATIDYLETHANOLAMINE-HYDROLYZING PHOSPHOLIPASE D"/>
    <property type="match status" value="1"/>
</dbReference>
<keyword evidence="6" id="KW-1185">Reference proteome</keyword>
<dbReference type="InterPro" id="IPR024884">
    <property type="entry name" value="NAPE-PLD"/>
</dbReference>
<comment type="function">
    <text evidence="2">Counteracts the endogenous Pycsar antiviral defense system. Phosphodiesterase that enables metal-dependent hydrolysis of host cyclic nucleotide Pycsar defense signals such as cCMP and cUMP.</text>
</comment>
<name>A0ABV8S8P4_9BACL</name>
<accession>A0ABV8S8P4</accession>
<dbReference type="Pfam" id="PF12706">
    <property type="entry name" value="Lactamase_B_2"/>
    <property type="match status" value="1"/>
</dbReference>
<gene>
    <name evidence="5" type="ORF">ACFO1S_07575</name>
</gene>
<reference evidence="6" key="1">
    <citation type="journal article" date="2019" name="Int. J. Syst. Evol. Microbiol.">
        <title>The Global Catalogue of Microorganisms (GCM) 10K type strain sequencing project: providing services to taxonomists for standard genome sequencing and annotation.</title>
        <authorList>
            <consortium name="The Broad Institute Genomics Platform"/>
            <consortium name="The Broad Institute Genome Sequencing Center for Infectious Disease"/>
            <person name="Wu L."/>
            <person name="Ma J."/>
        </authorList>
    </citation>
    <scope>NUCLEOTIDE SEQUENCE [LARGE SCALE GENOMIC DNA]</scope>
    <source>
        <strain evidence="6">CGMCC 4.1641</strain>
    </source>
</reference>
<dbReference type="PANTHER" id="PTHR15032:SF36">
    <property type="entry name" value="METALLO-BETA-LACTAMASE DOMAIN-CONTAINING PROTEIN"/>
    <property type="match status" value="1"/>
</dbReference>
<organism evidence="5 6">
    <name type="scientific">Cohnella boryungensis</name>
    <dbReference type="NCBI Taxonomy" id="768479"/>
    <lineage>
        <taxon>Bacteria</taxon>
        <taxon>Bacillati</taxon>
        <taxon>Bacillota</taxon>
        <taxon>Bacilli</taxon>
        <taxon>Bacillales</taxon>
        <taxon>Paenibacillaceae</taxon>
        <taxon>Cohnella</taxon>
    </lineage>
</organism>
<comment type="catalytic activity">
    <reaction evidence="1">
        <text>3',5'-cyclic CMP + H2O = CMP + H(+)</text>
        <dbReference type="Rhea" id="RHEA:72675"/>
        <dbReference type="ChEBI" id="CHEBI:15377"/>
        <dbReference type="ChEBI" id="CHEBI:15378"/>
        <dbReference type="ChEBI" id="CHEBI:58003"/>
        <dbReference type="ChEBI" id="CHEBI:60377"/>
    </reaction>
    <physiologicalReaction direction="left-to-right" evidence="1">
        <dbReference type="Rhea" id="RHEA:72676"/>
    </physiologicalReaction>
</comment>
<dbReference type="InterPro" id="IPR036866">
    <property type="entry name" value="RibonucZ/Hydroxyglut_hydro"/>
</dbReference>
<comment type="catalytic activity">
    <reaction evidence="3">
        <text>3',5'-cyclic UMP + H2O = UMP + H(+)</text>
        <dbReference type="Rhea" id="RHEA:70575"/>
        <dbReference type="ChEBI" id="CHEBI:15377"/>
        <dbReference type="ChEBI" id="CHEBI:15378"/>
        <dbReference type="ChEBI" id="CHEBI:57865"/>
        <dbReference type="ChEBI" id="CHEBI:184387"/>
    </reaction>
    <physiologicalReaction direction="left-to-right" evidence="3">
        <dbReference type="Rhea" id="RHEA:70576"/>
    </physiologicalReaction>
</comment>
<feature type="domain" description="Metallo-beta-lactamase" evidence="4">
    <location>
        <begin position="76"/>
        <end position="267"/>
    </location>
</feature>
<protein>
    <submittedName>
        <fullName evidence="5">MBL fold metallo-hydrolase</fullName>
    </submittedName>
</protein>
<dbReference type="SUPFAM" id="SSF56281">
    <property type="entry name" value="Metallo-hydrolase/oxidoreductase"/>
    <property type="match status" value="1"/>
</dbReference>
<evidence type="ECO:0000259" key="4">
    <source>
        <dbReference type="Pfam" id="PF12706"/>
    </source>
</evidence>
<dbReference type="PIRSF" id="PIRSF038896">
    <property type="entry name" value="NAPE-PLD"/>
    <property type="match status" value="1"/>
</dbReference>
<evidence type="ECO:0000313" key="5">
    <source>
        <dbReference type="EMBL" id="MFC4303308.1"/>
    </source>
</evidence>
<comment type="caution">
    <text evidence="5">The sequence shown here is derived from an EMBL/GenBank/DDBJ whole genome shotgun (WGS) entry which is preliminary data.</text>
</comment>
<dbReference type="InterPro" id="IPR001279">
    <property type="entry name" value="Metallo-B-lactamas"/>
</dbReference>
<dbReference type="EMBL" id="JBHSED010000011">
    <property type="protein sequence ID" value="MFC4303308.1"/>
    <property type="molecule type" value="Genomic_DNA"/>
</dbReference>
<dbReference type="Proteomes" id="UP001595755">
    <property type="component" value="Unassembled WGS sequence"/>
</dbReference>
<evidence type="ECO:0000313" key="6">
    <source>
        <dbReference type="Proteomes" id="UP001595755"/>
    </source>
</evidence>
<dbReference type="Gene3D" id="3.60.15.10">
    <property type="entry name" value="Ribonuclease Z/Hydroxyacylglutathione hydrolase-like"/>
    <property type="match status" value="1"/>
</dbReference>